<feature type="compositionally biased region" description="Basic and acidic residues" evidence="2">
    <location>
        <begin position="456"/>
        <end position="471"/>
    </location>
</feature>
<evidence type="ECO:0000313" key="4">
    <source>
        <dbReference type="Proteomes" id="UP000799440"/>
    </source>
</evidence>
<organism evidence="3 4">
    <name type="scientific">Sporormia fimetaria CBS 119925</name>
    <dbReference type="NCBI Taxonomy" id="1340428"/>
    <lineage>
        <taxon>Eukaryota</taxon>
        <taxon>Fungi</taxon>
        <taxon>Dikarya</taxon>
        <taxon>Ascomycota</taxon>
        <taxon>Pezizomycotina</taxon>
        <taxon>Dothideomycetes</taxon>
        <taxon>Pleosporomycetidae</taxon>
        <taxon>Pleosporales</taxon>
        <taxon>Sporormiaceae</taxon>
        <taxon>Sporormia</taxon>
    </lineage>
</organism>
<dbReference type="AlphaFoldDB" id="A0A6A6UYD4"/>
<evidence type="ECO:0000256" key="2">
    <source>
        <dbReference type="SAM" id="MobiDB-lite"/>
    </source>
</evidence>
<protein>
    <submittedName>
        <fullName evidence="3">Uncharacterized protein</fullName>
    </submittedName>
</protein>
<sequence length="606" mass="69280">MSASPGDIQGAPIATMDDGSNGRDRESTVRKGRSHQRTDSGAGHRDHDMPEHRMNEHVFSGEGIFDEQDFPTHDNQHQAYADTEMDEDDLDARAAEDNGYDQSYTERSSPVRKSGRLTASMFRTDSRGHLLSEPRKAKKSKAVEDDASPKPGKTKKKPGPKPTRPPPMKKDDASAKKALIREIEGHWGKDFIKNYIPKVHRPLVKRKKNRPRVHNRKHEDDPMKWAPSILKAILSLAEKTDDKPGLKKIMADVVRYRNQHTGNKKPQLVTTDFDVIEDVLERGWNVPQAFTIRYKHLLTNRNGSRTDTKEQDDYYRHLFRESSSSSESGDETPTKEEDQMDFEVDDSHARDYKSESAHEDELRPHNPESLQRYYHDQRGGPRQQPVPHGYNMRAPPHPMDHRQGAQFGGYHQANPYMMDQYGRDQMHPGRMGTRNHGFASSPSMYSYDERYVPHPYEGRHGRGVPEPDRRPRSNYGNNMLGNPRTVSHNRTYRHDHDSSPEVPLANVRGKDSKFFGSSRAPIEIKSEPREEDDAFYADSSRRGAADHRVQTPISVRSQMAMAHDGDADVAEDDEEESIRAQYELAEAEARALKLKVQMLNARNKKK</sequence>
<keyword evidence="1" id="KW-0175">Coiled coil</keyword>
<feature type="compositionally biased region" description="Basic and acidic residues" evidence="2">
    <location>
        <begin position="20"/>
        <end position="29"/>
    </location>
</feature>
<feature type="coiled-coil region" evidence="1">
    <location>
        <begin position="570"/>
        <end position="604"/>
    </location>
</feature>
<dbReference type="Proteomes" id="UP000799440">
    <property type="component" value="Unassembled WGS sequence"/>
</dbReference>
<gene>
    <name evidence="3" type="ORF">M011DRAFT_490302</name>
</gene>
<evidence type="ECO:0000313" key="3">
    <source>
        <dbReference type="EMBL" id="KAF2742743.1"/>
    </source>
</evidence>
<feature type="region of interest" description="Disordered" evidence="2">
    <location>
        <begin position="1"/>
        <end position="175"/>
    </location>
</feature>
<feature type="compositionally biased region" description="Basic and acidic residues" evidence="2">
    <location>
        <begin position="36"/>
        <end position="56"/>
    </location>
</feature>
<feature type="compositionally biased region" description="Basic and acidic residues" evidence="2">
    <location>
        <begin position="124"/>
        <end position="148"/>
    </location>
</feature>
<evidence type="ECO:0000256" key="1">
    <source>
        <dbReference type="SAM" id="Coils"/>
    </source>
</evidence>
<dbReference type="OrthoDB" id="3800150at2759"/>
<name>A0A6A6UYD4_9PLEO</name>
<feature type="compositionally biased region" description="Basic and acidic residues" evidence="2">
    <location>
        <begin position="539"/>
        <end position="549"/>
    </location>
</feature>
<accession>A0A6A6UYD4</accession>
<feature type="region of interest" description="Disordered" evidence="2">
    <location>
        <begin position="319"/>
        <end position="343"/>
    </location>
</feature>
<reference evidence="3" key="1">
    <citation type="journal article" date="2020" name="Stud. Mycol.">
        <title>101 Dothideomycetes genomes: a test case for predicting lifestyles and emergence of pathogens.</title>
        <authorList>
            <person name="Haridas S."/>
            <person name="Albert R."/>
            <person name="Binder M."/>
            <person name="Bloem J."/>
            <person name="Labutti K."/>
            <person name="Salamov A."/>
            <person name="Andreopoulos B."/>
            <person name="Baker S."/>
            <person name="Barry K."/>
            <person name="Bills G."/>
            <person name="Bluhm B."/>
            <person name="Cannon C."/>
            <person name="Castanera R."/>
            <person name="Culley D."/>
            <person name="Daum C."/>
            <person name="Ezra D."/>
            <person name="Gonzalez J."/>
            <person name="Henrissat B."/>
            <person name="Kuo A."/>
            <person name="Liang C."/>
            <person name="Lipzen A."/>
            <person name="Lutzoni F."/>
            <person name="Magnuson J."/>
            <person name="Mondo S."/>
            <person name="Nolan M."/>
            <person name="Ohm R."/>
            <person name="Pangilinan J."/>
            <person name="Park H.-J."/>
            <person name="Ramirez L."/>
            <person name="Alfaro M."/>
            <person name="Sun H."/>
            <person name="Tritt A."/>
            <person name="Yoshinaga Y."/>
            <person name="Zwiers L.-H."/>
            <person name="Turgeon B."/>
            <person name="Goodwin S."/>
            <person name="Spatafora J."/>
            <person name="Crous P."/>
            <person name="Grigoriev I."/>
        </authorList>
    </citation>
    <scope>NUCLEOTIDE SEQUENCE</scope>
    <source>
        <strain evidence="3">CBS 119925</strain>
    </source>
</reference>
<feature type="region of interest" description="Disordered" evidence="2">
    <location>
        <begin position="456"/>
        <end position="484"/>
    </location>
</feature>
<dbReference type="EMBL" id="MU006604">
    <property type="protein sequence ID" value="KAF2742743.1"/>
    <property type="molecule type" value="Genomic_DNA"/>
</dbReference>
<keyword evidence="4" id="KW-1185">Reference proteome</keyword>
<feature type="region of interest" description="Disordered" evidence="2">
    <location>
        <begin position="371"/>
        <end position="401"/>
    </location>
</feature>
<feature type="compositionally biased region" description="Polar residues" evidence="2">
    <location>
        <begin position="474"/>
        <end position="484"/>
    </location>
</feature>
<feature type="region of interest" description="Disordered" evidence="2">
    <location>
        <begin position="521"/>
        <end position="549"/>
    </location>
</feature>
<proteinExistence type="predicted"/>